<keyword evidence="9 11" id="KW-0472">Membrane</keyword>
<dbReference type="PRINTS" id="PR00123">
    <property type="entry name" value="ATPASEA"/>
</dbReference>
<keyword evidence="4 11" id="KW-0138">CF(0)</keyword>
<evidence type="ECO:0000256" key="11">
    <source>
        <dbReference type="HAMAP-Rule" id="MF_01393"/>
    </source>
</evidence>
<keyword evidence="7 11" id="KW-1133">Transmembrane helix</keyword>
<name>A0A0R2H8F3_WEIVI</name>
<evidence type="ECO:0000256" key="4">
    <source>
        <dbReference type="ARBA" id="ARBA00022547"/>
    </source>
</evidence>
<dbReference type="PATRIC" id="fig|1629.5.peg.673"/>
<evidence type="ECO:0000256" key="8">
    <source>
        <dbReference type="ARBA" id="ARBA00023065"/>
    </source>
</evidence>
<keyword evidence="11" id="KW-1003">Cell membrane</keyword>
<sequence>MDEKTASFVIAGLKFDLPVIISITVAMALVFIICVWMAHRLTMKPTGKQNALEMLIEFTNGIVDGNLPNQTGRELKFFSFVLFAFVFVTNQLGLILHVNVGGVTFLKSATSDPLVAFTLALISIGLSHFLSVDKGGFKKYVKGVYFSPYAALMPINVIDQFTSFMTLGLRLFGNIFAGEIVMGLIWELAKSYGILTMVPGLILAVIWMAFSFFIGAIQAYVFVVLTNVYVGEKLE</sequence>
<dbReference type="InterPro" id="IPR035908">
    <property type="entry name" value="F0_ATP_A_sf"/>
</dbReference>
<evidence type="ECO:0000256" key="10">
    <source>
        <dbReference type="ARBA" id="ARBA00023310"/>
    </source>
</evidence>
<evidence type="ECO:0000256" key="5">
    <source>
        <dbReference type="ARBA" id="ARBA00022692"/>
    </source>
</evidence>
<evidence type="ECO:0000256" key="1">
    <source>
        <dbReference type="ARBA" id="ARBA00004141"/>
    </source>
</evidence>
<feature type="transmembrane region" description="Helical" evidence="11">
    <location>
        <begin position="171"/>
        <end position="189"/>
    </location>
</feature>
<feature type="transmembrane region" description="Helical" evidence="11">
    <location>
        <begin position="201"/>
        <end position="225"/>
    </location>
</feature>
<dbReference type="NCBIfam" id="TIGR01131">
    <property type="entry name" value="ATP_synt_6_or_A"/>
    <property type="match status" value="1"/>
</dbReference>
<evidence type="ECO:0000256" key="3">
    <source>
        <dbReference type="ARBA" id="ARBA00022448"/>
    </source>
</evidence>
<keyword evidence="8 11" id="KW-0406">Ion transport</keyword>
<dbReference type="InterPro" id="IPR045082">
    <property type="entry name" value="ATP_syn_F0_a_bact/chloroplast"/>
</dbReference>
<dbReference type="GO" id="GO:0046933">
    <property type="term" value="F:proton-transporting ATP synthase activity, rotational mechanism"/>
    <property type="evidence" value="ECO:0007669"/>
    <property type="project" value="UniProtKB-UniRule"/>
</dbReference>
<keyword evidence="5 11" id="KW-0812">Transmembrane</keyword>
<comment type="caution">
    <text evidence="13">The sequence shown here is derived from an EMBL/GenBank/DDBJ whole genome shotgun (WGS) entry which is preliminary data.</text>
</comment>
<dbReference type="GO" id="GO:0042777">
    <property type="term" value="P:proton motive force-driven plasma membrane ATP synthesis"/>
    <property type="evidence" value="ECO:0007669"/>
    <property type="project" value="TreeGrafter"/>
</dbReference>
<evidence type="ECO:0000256" key="12">
    <source>
        <dbReference type="RuleBase" id="RU000483"/>
    </source>
</evidence>
<dbReference type="PANTHER" id="PTHR42823:SF3">
    <property type="entry name" value="ATP SYNTHASE SUBUNIT A, CHLOROPLASTIC"/>
    <property type="match status" value="1"/>
</dbReference>
<dbReference type="PANTHER" id="PTHR42823">
    <property type="entry name" value="ATP SYNTHASE SUBUNIT A, CHLOROPLASTIC"/>
    <property type="match status" value="1"/>
</dbReference>
<dbReference type="GO" id="GO:0005886">
    <property type="term" value="C:plasma membrane"/>
    <property type="evidence" value="ECO:0007669"/>
    <property type="project" value="UniProtKB-SubCell"/>
</dbReference>
<dbReference type="Proteomes" id="UP000051992">
    <property type="component" value="Unassembled WGS sequence"/>
</dbReference>
<evidence type="ECO:0000313" key="14">
    <source>
        <dbReference type="Proteomes" id="UP000051992"/>
    </source>
</evidence>
<keyword evidence="6 11" id="KW-0375">Hydrogen ion transport</keyword>
<comment type="function">
    <text evidence="11 12">Key component of the proton channel; it plays a direct role in the translocation of protons across the membrane.</text>
</comment>
<dbReference type="InterPro" id="IPR000568">
    <property type="entry name" value="ATP_synth_F0_asu"/>
</dbReference>
<reference evidence="13 14" key="1">
    <citation type="journal article" date="2015" name="Genome Announc.">
        <title>Expanding the biotechnology potential of lactobacilli through comparative genomics of 213 strains and associated genera.</title>
        <authorList>
            <person name="Sun Z."/>
            <person name="Harris H.M."/>
            <person name="McCann A."/>
            <person name="Guo C."/>
            <person name="Argimon S."/>
            <person name="Zhang W."/>
            <person name="Yang X."/>
            <person name="Jeffery I.B."/>
            <person name="Cooney J.C."/>
            <person name="Kagawa T.F."/>
            <person name="Liu W."/>
            <person name="Song Y."/>
            <person name="Salvetti E."/>
            <person name="Wrobel A."/>
            <person name="Rasinkangas P."/>
            <person name="Parkhill J."/>
            <person name="Rea M.C."/>
            <person name="O'Sullivan O."/>
            <person name="Ritari J."/>
            <person name="Douillard F.P."/>
            <person name="Paul Ross R."/>
            <person name="Yang R."/>
            <person name="Briner A.E."/>
            <person name="Felis G.E."/>
            <person name="de Vos W.M."/>
            <person name="Barrangou R."/>
            <person name="Klaenhammer T.R."/>
            <person name="Caufield P.W."/>
            <person name="Cui Y."/>
            <person name="Zhang H."/>
            <person name="O'Toole P.W."/>
        </authorList>
    </citation>
    <scope>NUCLEOTIDE SEQUENCE [LARGE SCALE GENOMIC DNA]</scope>
    <source>
        <strain evidence="13 14">DSM 20410</strain>
    </source>
</reference>
<feature type="transmembrane region" description="Helical" evidence="11">
    <location>
        <begin position="77"/>
        <end position="102"/>
    </location>
</feature>
<dbReference type="CDD" id="cd00310">
    <property type="entry name" value="ATP-synt_Fo_a_6"/>
    <property type="match status" value="1"/>
</dbReference>
<dbReference type="EMBL" id="JQBM01000002">
    <property type="protein sequence ID" value="KRN46396.1"/>
    <property type="molecule type" value="Genomic_DNA"/>
</dbReference>
<organism evidence="13 14">
    <name type="scientific">Weissella viridescens</name>
    <name type="common">Lactobacillus viridescens</name>
    <dbReference type="NCBI Taxonomy" id="1629"/>
    <lineage>
        <taxon>Bacteria</taxon>
        <taxon>Bacillati</taxon>
        <taxon>Bacillota</taxon>
        <taxon>Bacilli</taxon>
        <taxon>Lactobacillales</taxon>
        <taxon>Lactobacillaceae</taxon>
        <taxon>Weissella</taxon>
    </lineage>
</organism>
<dbReference type="OrthoDB" id="9789241at2"/>
<keyword evidence="10 11" id="KW-0066">ATP synthesis</keyword>
<evidence type="ECO:0000256" key="7">
    <source>
        <dbReference type="ARBA" id="ARBA00022989"/>
    </source>
</evidence>
<dbReference type="HAMAP" id="MF_01393">
    <property type="entry name" value="ATP_synth_a_bact"/>
    <property type="match status" value="1"/>
</dbReference>
<evidence type="ECO:0000256" key="2">
    <source>
        <dbReference type="ARBA" id="ARBA00006810"/>
    </source>
</evidence>
<dbReference type="AlphaFoldDB" id="A0A0R2H8F3"/>
<feature type="transmembrane region" description="Helical" evidence="11">
    <location>
        <begin position="20"/>
        <end position="38"/>
    </location>
</feature>
<feature type="transmembrane region" description="Helical" evidence="11">
    <location>
        <begin position="114"/>
        <end position="132"/>
    </location>
</feature>
<keyword evidence="3 11" id="KW-0813">Transport</keyword>
<comment type="similarity">
    <text evidence="2 11 12">Belongs to the ATPase A chain family.</text>
</comment>
<evidence type="ECO:0000256" key="6">
    <source>
        <dbReference type="ARBA" id="ARBA00022781"/>
    </source>
</evidence>
<gene>
    <name evidence="11" type="primary">atpB</name>
    <name evidence="13" type="ORF">IV50_GL000668</name>
</gene>
<proteinExistence type="inferred from homology"/>
<protein>
    <recommendedName>
        <fullName evidence="11 12">ATP synthase subunit a</fullName>
    </recommendedName>
    <alternativeName>
        <fullName evidence="11">ATP synthase F0 sector subunit a</fullName>
    </alternativeName>
    <alternativeName>
        <fullName evidence="11">F-ATPase subunit 6</fullName>
    </alternativeName>
</protein>
<dbReference type="Gene3D" id="1.20.120.220">
    <property type="entry name" value="ATP synthase, F0 complex, subunit A"/>
    <property type="match status" value="1"/>
</dbReference>
<dbReference type="GO" id="GO:0045259">
    <property type="term" value="C:proton-transporting ATP synthase complex"/>
    <property type="evidence" value="ECO:0007669"/>
    <property type="project" value="UniProtKB-KW"/>
</dbReference>
<dbReference type="SUPFAM" id="SSF81336">
    <property type="entry name" value="F1F0 ATP synthase subunit A"/>
    <property type="match status" value="1"/>
</dbReference>
<comment type="subcellular location">
    <subcellularLocation>
        <location evidence="11 12">Cell membrane</location>
        <topology evidence="11 12">Multi-pass membrane protein</topology>
    </subcellularLocation>
    <subcellularLocation>
        <location evidence="1">Membrane</location>
        <topology evidence="1">Multi-pass membrane protein</topology>
    </subcellularLocation>
</comment>
<accession>A0A0R2H8F3</accession>
<dbReference type="RefSeq" id="WP_057745042.1">
    <property type="nucleotide sequence ID" value="NZ_BJLU01000004.1"/>
</dbReference>
<dbReference type="PROSITE" id="PS00449">
    <property type="entry name" value="ATPASE_A"/>
    <property type="match status" value="1"/>
</dbReference>
<evidence type="ECO:0000256" key="9">
    <source>
        <dbReference type="ARBA" id="ARBA00023136"/>
    </source>
</evidence>
<dbReference type="InterPro" id="IPR023011">
    <property type="entry name" value="ATP_synth_F0_asu_AS"/>
</dbReference>
<keyword evidence="14" id="KW-1185">Reference proteome</keyword>
<dbReference type="GeneID" id="86898569"/>
<evidence type="ECO:0000313" key="13">
    <source>
        <dbReference type="EMBL" id="KRN46396.1"/>
    </source>
</evidence>
<dbReference type="Pfam" id="PF00119">
    <property type="entry name" value="ATP-synt_A"/>
    <property type="match status" value="1"/>
</dbReference>